<sequence>MFCSASFNALCGVGLPRPNFQRLIDYVEPEQEEELEVEKELKVEEEVKVATKLVWRRQPLSTDFPLSEMRMRCPGAYVLATVVGVDPQTGQPIAQGVTYHRTLLTAHCRPHPSVSRRPKLMDICQERLSRECSAKRKVVWQRPSISRGRVPRRVRAQMDFAKQKAKEGKPLDRAPVHHTGSRTEKVEEETRKLTHDKATSVASFISTSIANRSAAENTPIKESFRKNDSLTGSAYALDLELRRVLTKYRVSASQLSKRLHRLVLHELPDSQVEEGSTPIPTSRKASDHRRASGTTTLQPKTRNARVDESPQAVDSSDSKSSSLATDSQEIHELSTAAGLTAAFVRRHELFRILVRKR</sequence>
<feature type="compositionally biased region" description="Polar residues" evidence="1">
    <location>
        <begin position="292"/>
        <end position="301"/>
    </location>
</feature>
<feature type="region of interest" description="Disordered" evidence="1">
    <location>
        <begin position="270"/>
        <end position="327"/>
    </location>
</feature>
<gene>
    <name evidence="2" type="primary">Dyak\GE29127</name>
    <name evidence="2" type="synonym">GE29127</name>
    <name evidence="2" type="ORF">Dyak_GE29127</name>
</gene>
<keyword evidence="3" id="KW-1185">Reference proteome</keyword>
<dbReference type="AlphaFoldDB" id="A0A0R1EEK4"/>
<reference evidence="2 3" key="2">
    <citation type="journal article" date="2007" name="PLoS Biol.">
        <title>Principles of genome evolution in the Drosophila melanogaster species group.</title>
        <authorList>
            <person name="Ranz J.M."/>
            <person name="Maurin D."/>
            <person name="Chan Y.S."/>
            <person name="von Grotthuss M."/>
            <person name="Hillier L.W."/>
            <person name="Roote J."/>
            <person name="Ashburner M."/>
            <person name="Bergman C.M."/>
        </authorList>
    </citation>
    <scope>NUCLEOTIDE SEQUENCE [LARGE SCALE GENOMIC DNA]</scope>
    <source>
        <strain evidence="3">Tai18E2 / Tucson 14021-0261.01</strain>
    </source>
</reference>
<evidence type="ECO:0000256" key="1">
    <source>
        <dbReference type="SAM" id="MobiDB-lite"/>
    </source>
</evidence>
<accession>A0A0R1EEK4</accession>
<evidence type="ECO:0000313" key="2">
    <source>
        <dbReference type="EMBL" id="KRK05650.1"/>
    </source>
</evidence>
<protein>
    <submittedName>
        <fullName evidence="2">Uncharacterized protein</fullName>
    </submittedName>
</protein>
<feature type="compositionally biased region" description="Low complexity" evidence="1">
    <location>
        <begin position="314"/>
        <end position="327"/>
    </location>
</feature>
<proteinExistence type="predicted"/>
<dbReference type="EMBL" id="CH896353">
    <property type="protein sequence ID" value="KRK05650.1"/>
    <property type="molecule type" value="Genomic_DNA"/>
</dbReference>
<dbReference type="Proteomes" id="UP000002282">
    <property type="component" value="Unassembled WGS sequence"/>
</dbReference>
<reference evidence="2 3" key="1">
    <citation type="journal article" date="2007" name="Nature">
        <title>Evolution of genes and genomes on the Drosophila phylogeny.</title>
        <authorList>
            <consortium name="Drosophila 12 Genomes Consortium"/>
            <person name="Clark A.G."/>
            <person name="Eisen M.B."/>
            <person name="Smith D.R."/>
            <person name="Bergman C.M."/>
            <person name="Oliver B."/>
            <person name="Markow T.A."/>
            <person name="Kaufman T.C."/>
            <person name="Kellis M."/>
            <person name="Gelbart W."/>
            <person name="Iyer V.N."/>
            <person name="Pollard D.A."/>
            <person name="Sackton T.B."/>
            <person name="Larracuente A.M."/>
            <person name="Singh N.D."/>
            <person name="Abad J.P."/>
            <person name="Abt D.N."/>
            <person name="Adryan B."/>
            <person name="Aguade M."/>
            <person name="Akashi H."/>
            <person name="Anderson W.W."/>
            <person name="Aquadro C.F."/>
            <person name="Ardell D.H."/>
            <person name="Arguello R."/>
            <person name="Artieri C.G."/>
            <person name="Barbash D.A."/>
            <person name="Barker D."/>
            <person name="Barsanti P."/>
            <person name="Batterham P."/>
            <person name="Batzoglou S."/>
            <person name="Begun D."/>
            <person name="Bhutkar A."/>
            <person name="Blanco E."/>
            <person name="Bosak S.A."/>
            <person name="Bradley R.K."/>
            <person name="Brand A.D."/>
            <person name="Brent M.R."/>
            <person name="Brooks A.N."/>
            <person name="Brown R.H."/>
            <person name="Butlin R.K."/>
            <person name="Caggese C."/>
            <person name="Calvi B.R."/>
            <person name="Bernardo de Carvalho A."/>
            <person name="Caspi A."/>
            <person name="Castrezana S."/>
            <person name="Celniker S.E."/>
            <person name="Chang J.L."/>
            <person name="Chapple C."/>
            <person name="Chatterji S."/>
            <person name="Chinwalla A."/>
            <person name="Civetta A."/>
            <person name="Clifton S.W."/>
            <person name="Comeron J.M."/>
            <person name="Costello J.C."/>
            <person name="Coyne J.A."/>
            <person name="Daub J."/>
            <person name="David R.G."/>
            <person name="Delcher A.L."/>
            <person name="Delehaunty K."/>
            <person name="Do C.B."/>
            <person name="Ebling H."/>
            <person name="Edwards K."/>
            <person name="Eickbush T."/>
            <person name="Evans J.D."/>
            <person name="Filipski A."/>
            <person name="Findeiss S."/>
            <person name="Freyhult E."/>
            <person name="Fulton L."/>
            <person name="Fulton R."/>
            <person name="Garcia A.C."/>
            <person name="Gardiner A."/>
            <person name="Garfield D.A."/>
            <person name="Garvin B.E."/>
            <person name="Gibson G."/>
            <person name="Gilbert D."/>
            <person name="Gnerre S."/>
            <person name="Godfrey J."/>
            <person name="Good R."/>
            <person name="Gotea V."/>
            <person name="Gravely B."/>
            <person name="Greenberg A.J."/>
            <person name="Griffiths-Jones S."/>
            <person name="Gross S."/>
            <person name="Guigo R."/>
            <person name="Gustafson E.A."/>
            <person name="Haerty W."/>
            <person name="Hahn M.W."/>
            <person name="Halligan D.L."/>
            <person name="Halpern A.L."/>
            <person name="Halter G.M."/>
            <person name="Han M.V."/>
            <person name="Heger A."/>
            <person name="Hillier L."/>
            <person name="Hinrichs A.S."/>
            <person name="Holmes I."/>
            <person name="Hoskins R.A."/>
            <person name="Hubisz M.J."/>
            <person name="Hultmark D."/>
            <person name="Huntley M.A."/>
            <person name="Jaffe D.B."/>
            <person name="Jagadeeshan S."/>
            <person name="Jeck W.R."/>
            <person name="Johnson J."/>
            <person name="Jones C.D."/>
            <person name="Jordan W.C."/>
            <person name="Karpen G.H."/>
            <person name="Kataoka E."/>
            <person name="Keightley P.D."/>
            <person name="Kheradpour P."/>
            <person name="Kirkness E.F."/>
            <person name="Koerich L.B."/>
            <person name="Kristiansen K."/>
            <person name="Kudrna D."/>
            <person name="Kulathinal R.J."/>
            <person name="Kumar S."/>
            <person name="Kwok R."/>
            <person name="Lander E."/>
            <person name="Langley C.H."/>
            <person name="Lapoint R."/>
            <person name="Lazzaro B.P."/>
            <person name="Lee S.J."/>
            <person name="Levesque L."/>
            <person name="Li R."/>
            <person name="Lin C.F."/>
            <person name="Lin M.F."/>
            <person name="Lindblad-Toh K."/>
            <person name="Llopart A."/>
            <person name="Long M."/>
            <person name="Low L."/>
            <person name="Lozovsky E."/>
            <person name="Lu J."/>
            <person name="Luo M."/>
            <person name="Machado C.A."/>
            <person name="Makalowski W."/>
            <person name="Marzo M."/>
            <person name="Matsuda M."/>
            <person name="Matzkin L."/>
            <person name="McAllister B."/>
            <person name="McBride C.S."/>
            <person name="McKernan B."/>
            <person name="McKernan K."/>
            <person name="Mendez-Lago M."/>
            <person name="Minx P."/>
            <person name="Mollenhauer M.U."/>
            <person name="Montooth K."/>
            <person name="Mount S.M."/>
            <person name="Mu X."/>
            <person name="Myers E."/>
            <person name="Negre B."/>
            <person name="Newfeld S."/>
            <person name="Nielsen R."/>
            <person name="Noor M.A."/>
            <person name="O'Grady P."/>
            <person name="Pachter L."/>
            <person name="Papaceit M."/>
            <person name="Parisi M.J."/>
            <person name="Parisi M."/>
            <person name="Parts L."/>
            <person name="Pedersen J.S."/>
            <person name="Pesole G."/>
            <person name="Phillippy A.M."/>
            <person name="Ponting C.P."/>
            <person name="Pop M."/>
            <person name="Porcelli D."/>
            <person name="Powell J.R."/>
            <person name="Prohaska S."/>
            <person name="Pruitt K."/>
            <person name="Puig M."/>
            <person name="Quesneville H."/>
            <person name="Ram K.R."/>
            <person name="Rand D."/>
            <person name="Rasmussen M.D."/>
            <person name="Reed L.K."/>
            <person name="Reenan R."/>
            <person name="Reily A."/>
            <person name="Remington K.A."/>
            <person name="Rieger T.T."/>
            <person name="Ritchie M.G."/>
            <person name="Robin C."/>
            <person name="Rogers Y.H."/>
            <person name="Rohde C."/>
            <person name="Rozas J."/>
            <person name="Rubenfield M.J."/>
            <person name="Ruiz A."/>
            <person name="Russo S."/>
            <person name="Salzberg S.L."/>
            <person name="Sanchez-Gracia A."/>
            <person name="Saranga D.J."/>
            <person name="Sato H."/>
            <person name="Schaeffer S.W."/>
            <person name="Schatz M.C."/>
            <person name="Schlenke T."/>
            <person name="Schwartz R."/>
            <person name="Segarra C."/>
            <person name="Singh R.S."/>
            <person name="Sirot L."/>
            <person name="Sirota M."/>
            <person name="Sisneros N.B."/>
            <person name="Smith C.D."/>
            <person name="Smith T.F."/>
            <person name="Spieth J."/>
            <person name="Stage D.E."/>
            <person name="Stark A."/>
            <person name="Stephan W."/>
            <person name="Strausberg R.L."/>
            <person name="Strempel S."/>
            <person name="Sturgill D."/>
            <person name="Sutton G."/>
            <person name="Sutton G.G."/>
            <person name="Tao W."/>
            <person name="Teichmann S."/>
            <person name="Tobari Y.N."/>
            <person name="Tomimura Y."/>
            <person name="Tsolas J.M."/>
            <person name="Valente V.L."/>
            <person name="Venter E."/>
            <person name="Venter J.C."/>
            <person name="Vicario S."/>
            <person name="Vieira F.G."/>
            <person name="Vilella A.J."/>
            <person name="Villasante A."/>
            <person name="Walenz B."/>
            <person name="Wang J."/>
            <person name="Wasserman M."/>
            <person name="Watts T."/>
            <person name="Wilson D."/>
            <person name="Wilson R.K."/>
            <person name="Wing R.A."/>
            <person name="Wolfner M.F."/>
            <person name="Wong A."/>
            <person name="Wong G.K."/>
            <person name="Wu C.I."/>
            <person name="Wu G."/>
            <person name="Yamamoto D."/>
            <person name="Yang H.P."/>
            <person name="Yang S.P."/>
            <person name="Yorke J.A."/>
            <person name="Yoshida K."/>
            <person name="Zdobnov E."/>
            <person name="Zhang P."/>
            <person name="Zhang Y."/>
            <person name="Zimin A.V."/>
            <person name="Baldwin J."/>
            <person name="Abdouelleil A."/>
            <person name="Abdulkadir J."/>
            <person name="Abebe A."/>
            <person name="Abera B."/>
            <person name="Abreu J."/>
            <person name="Acer S.C."/>
            <person name="Aftuck L."/>
            <person name="Alexander A."/>
            <person name="An P."/>
            <person name="Anderson E."/>
            <person name="Anderson S."/>
            <person name="Arachi H."/>
            <person name="Azer M."/>
            <person name="Bachantsang P."/>
            <person name="Barry A."/>
            <person name="Bayul T."/>
            <person name="Berlin A."/>
            <person name="Bessette D."/>
            <person name="Bloom T."/>
            <person name="Blye J."/>
            <person name="Boguslavskiy L."/>
            <person name="Bonnet C."/>
            <person name="Boukhgalter B."/>
            <person name="Bourzgui I."/>
            <person name="Brown A."/>
            <person name="Cahill P."/>
            <person name="Channer S."/>
            <person name="Cheshatsang Y."/>
            <person name="Chuda L."/>
            <person name="Citroen M."/>
            <person name="Collymore A."/>
            <person name="Cooke P."/>
            <person name="Costello M."/>
            <person name="D'Aco K."/>
            <person name="Daza R."/>
            <person name="De Haan G."/>
            <person name="DeGray S."/>
            <person name="DeMaso C."/>
            <person name="Dhargay N."/>
            <person name="Dooley K."/>
            <person name="Dooley E."/>
            <person name="Doricent M."/>
            <person name="Dorje P."/>
            <person name="Dorjee K."/>
            <person name="Dupes A."/>
            <person name="Elong R."/>
            <person name="Falk J."/>
            <person name="Farina A."/>
            <person name="Faro S."/>
            <person name="Ferguson D."/>
            <person name="Fisher S."/>
            <person name="Foley C.D."/>
            <person name="Franke A."/>
            <person name="Friedrich D."/>
            <person name="Gadbois L."/>
            <person name="Gearin G."/>
            <person name="Gearin C.R."/>
            <person name="Giannoukos G."/>
            <person name="Goode T."/>
            <person name="Graham J."/>
            <person name="Grandbois E."/>
            <person name="Grewal S."/>
            <person name="Gyaltsen K."/>
            <person name="Hafez N."/>
            <person name="Hagos B."/>
            <person name="Hall J."/>
            <person name="Henson C."/>
            <person name="Hollinger A."/>
            <person name="Honan T."/>
            <person name="Huard M.D."/>
            <person name="Hughes L."/>
            <person name="Hurhula B."/>
            <person name="Husby M.E."/>
            <person name="Kamat A."/>
            <person name="Kanga B."/>
            <person name="Kashin S."/>
            <person name="Khazanovich D."/>
            <person name="Kisner P."/>
            <person name="Lance K."/>
            <person name="Lara M."/>
            <person name="Lee W."/>
            <person name="Lennon N."/>
            <person name="Letendre F."/>
            <person name="LeVine R."/>
            <person name="Lipovsky A."/>
            <person name="Liu X."/>
            <person name="Liu J."/>
            <person name="Liu S."/>
            <person name="Lokyitsang T."/>
            <person name="Lokyitsang Y."/>
            <person name="Lubonja R."/>
            <person name="Lui A."/>
            <person name="MacDonald P."/>
            <person name="Magnisalis V."/>
            <person name="Maru K."/>
            <person name="Matthews C."/>
            <person name="McCusker W."/>
            <person name="McDonough S."/>
            <person name="Mehta T."/>
            <person name="Meldrim J."/>
            <person name="Meneus L."/>
            <person name="Mihai O."/>
            <person name="Mihalev A."/>
            <person name="Mihova T."/>
            <person name="Mittelman R."/>
            <person name="Mlenga V."/>
            <person name="Montmayeur A."/>
            <person name="Mulrain L."/>
            <person name="Navidi A."/>
            <person name="Naylor J."/>
            <person name="Negash T."/>
            <person name="Nguyen T."/>
            <person name="Nguyen N."/>
            <person name="Nicol R."/>
            <person name="Norbu C."/>
            <person name="Norbu N."/>
            <person name="Novod N."/>
            <person name="O'Neill B."/>
            <person name="Osman S."/>
            <person name="Markiewicz E."/>
            <person name="Oyono O.L."/>
            <person name="Patti C."/>
            <person name="Phunkhang P."/>
            <person name="Pierre F."/>
            <person name="Priest M."/>
            <person name="Raghuraman S."/>
            <person name="Rege F."/>
            <person name="Reyes R."/>
            <person name="Rise C."/>
            <person name="Rogov P."/>
            <person name="Ross K."/>
            <person name="Ryan E."/>
            <person name="Settipalli S."/>
            <person name="Shea T."/>
            <person name="Sherpa N."/>
            <person name="Shi L."/>
            <person name="Shih D."/>
            <person name="Sparrow T."/>
            <person name="Spaulding J."/>
            <person name="Stalker J."/>
            <person name="Stange-Thomann N."/>
            <person name="Stavropoulos S."/>
            <person name="Stone C."/>
            <person name="Strader C."/>
            <person name="Tesfaye S."/>
            <person name="Thomson T."/>
            <person name="Thoulutsang Y."/>
            <person name="Thoulutsang D."/>
            <person name="Topham K."/>
            <person name="Topping I."/>
            <person name="Tsamla T."/>
            <person name="Vassiliev H."/>
            <person name="Vo A."/>
            <person name="Wangchuk T."/>
            <person name="Wangdi T."/>
            <person name="Weiand M."/>
            <person name="Wilkinson J."/>
            <person name="Wilson A."/>
            <person name="Yadav S."/>
            <person name="Young G."/>
            <person name="Yu Q."/>
            <person name="Zembek L."/>
            <person name="Zhong D."/>
            <person name="Zimmer A."/>
            <person name="Zwirko Z."/>
            <person name="Jaffe D.B."/>
            <person name="Alvarez P."/>
            <person name="Brockman W."/>
            <person name="Butler J."/>
            <person name="Chin C."/>
            <person name="Gnerre S."/>
            <person name="Grabherr M."/>
            <person name="Kleber M."/>
            <person name="Mauceli E."/>
            <person name="MacCallum I."/>
        </authorList>
    </citation>
    <scope>NUCLEOTIDE SEQUENCE [LARGE SCALE GENOMIC DNA]</scope>
    <source>
        <strain evidence="3">Tai18E2 / Tucson 14021-0261.01</strain>
    </source>
</reference>
<evidence type="ECO:0000313" key="3">
    <source>
        <dbReference type="Proteomes" id="UP000002282"/>
    </source>
</evidence>
<dbReference type="OrthoDB" id="7856286at2759"/>
<name>A0A0R1EEK4_DROYA</name>
<organism evidence="2 3">
    <name type="scientific">Drosophila yakuba</name>
    <name type="common">Fruit fly</name>
    <dbReference type="NCBI Taxonomy" id="7245"/>
    <lineage>
        <taxon>Eukaryota</taxon>
        <taxon>Metazoa</taxon>
        <taxon>Ecdysozoa</taxon>
        <taxon>Arthropoda</taxon>
        <taxon>Hexapoda</taxon>
        <taxon>Insecta</taxon>
        <taxon>Pterygota</taxon>
        <taxon>Neoptera</taxon>
        <taxon>Endopterygota</taxon>
        <taxon>Diptera</taxon>
        <taxon>Brachycera</taxon>
        <taxon>Muscomorpha</taxon>
        <taxon>Ephydroidea</taxon>
        <taxon>Drosophilidae</taxon>
        <taxon>Drosophila</taxon>
        <taxon>Sophophora</taxon>
    </lineage>
</organism>
<dbReference type="KEGG" id="dya:Dyak_GE29127"/>
<feature type="region of interest" description="Disordered" evidence="1">
    <location>
        <begin position="162"/>
        <end position="195"/>
    </location>
</feature>